<dbReference type="InterPro" id="IPR017853">
    <property type="entry name" value="GH"/>
</dbReference>
<evidence type="ECO:0000256" key="2">
    <source>
        <dbReference type="SAM" id="MobiDB-lite"/>
    </source>
</evidence>
<comment type="caution">
    <text evidence="7">The sequence shown here is derived from an EMBL/GenBank/DDBJ whole genome shotgun (WGS) entry which is preliminary data.</text>
</comment>
<feature type="domain" description="FUZ/MON1/HPS1 second Longin" evidence="5">
    <location>
        <begin position="906"/>
        <end position="1094"/>
    </location>
</feature>
<evidence type="ECO:0000256" key="1">
    <source>
        <dbReference type="ARBA" id="ARBA00009800"/>
    </source>
</evidence>
<feature type="domain" description="FUZ/MON1/HPS1 third Longin" evidence="6">
    <location>
        <begin position="1234"/>
        <end position="1349"/>
    </location>
</feature>
<dbReference type="Pfam" id="PF19036">
    <property type="entry name" value="Fuz_longin_1"/>
    <property type="match status" value="1"/>
</dbReference>
<comment type="similarity">
    <text evidence="1">Belongs to the glycosyl hydrolase 79 family.</text>
</comment>
<dbReference type="GO" id="GO:0005615">
    <property type="term" value="C:extracellular space"/>
    <property type="evidence" value="ECO:0007669"/>
    <property type="project" value="TreeGrafter"/>
</dbReference>
<proteinExistence type="inferred from homology"/>
<dbReference type="GO" id="GO:0030198">
    <property type="term" value="P:extracellular matrix organization"/>
    <property type="evidence" value="ECO:0007669"/>
    <property type="project" value="TreeGrafter"/>
</dbReference>
<dbReference type="SUPFAM" id="SSF51445">
    <property type="entry name" value="(Trans)glycosidases"/>
    <property type="match status" value="1"/>
</dbReference>
<dbReference type="InterPro" id="IPR043970">
    <property type="entry name" value="FUZ/MON1/HPS1_longin_3"/>
</dbReference>
<evidence type="ECO:0000256" key="3">
    <source>
        <dbReference type="SAM" id="SignalP"/>
    </source>
</evidence>
<evidence type="ECO:0000313" key="8">
    <source>
        <dbReference type="Proteomes" id="UP000289886"/>
    </source>
</evidence>
<evidence type="ECO:0000259" key="6">
    <source>
        <dbReference type="Pfam" id="PF19038"/>
    </source>
</evidence>
<feature type="region of interest" description="Disordered" evidence="2">
    <location>
        <begin position="580"/>
        <end position="600"/>
    </location>
</feature>
<dbReference type="Pfam" id="PF19037">
    <property type="entry name" value="Fuz_longin_2"/>
    <property type="match status" value="1"/>
</dbReference>
<dbReference type="Pfam" id="PF03662">
    <property type="entry name" value="Glyco_hydro_79n"/>
    <property type="match status" value="1"/>
</dbReference>
<evidence type="ECO:0000259" key="5">
    <source>
        <dbReference type="Pfam" id="PF19037"/>
    </source>
</evidence>
<sequence length="1356" mass="152651">MPHYCLSPILGSSLWLASVALMVQLAESSAGNYRRPVPGGKAHGFTERTLILLDVNTRSPIKTLNANFLSLQLDPSVIHDGWLDFLSSKRLVTLARGLAPAYLRFGGKRTDFLYFHNLKNLAKHRGGPGPDYYLKNYEDDIVRSDIALDKQKGCKLASHPDIMLELQREKAAQMQLVLLKEQFSNMYSNITITARSLDKLYNFADCAGLHLIFGLNALHRNPDNSWNGSSALSLLKYSASKKYNISWELGNEHNSYRAMVGRSVNGSQLARDYLQLRNLLQSVRFYNNRASLYGPNIGRPRKTAILLLDGFMKTGGSVVDAVTWQHYYIDARVAKVADFMKTRLLDTLTEQISKVLKAVKTHAPGKKVWLGGVGPAWVGGTNNLSDTYAASFLWLNTLGISAMQGIDVVIRHSFFDYGYNHLVDQNFNPLPDYWLSLLFKHLVGPRVLAVHVAGLQRKPRPGRVIRDKLRIYAHCTSFQNHNYVRGSITLYIINLHRSRKKIKLAGTLRDKAVHQYLLQPYGIEGLQAKSVQLNGEPLKMLDDETFPELKPKMLRSGRTIVMPPMTIGFYVVKNVNAADQREGEPQGARSTTAVPSRARAADVPGSPALALLWQEWGLSCQNNVVEQPMMGNIPACQTLQLCKAFPKSGNNWDNPDQPLCMTMKGWKRQEGTGNQSWDRVYNKHWGVSGRESPASLAFQVEQMKCLLVASESAEVLFYWADPEFEQNIRDQYGPRQYEGDTYPAFEDSFNTLFAPLIISCSTLIEKINDTYTSFITENAHLYILHQFGECLYIAVNGDGEESKEDLRRKIYVMKKLIEVHLGMVTLNSALLRKELRPQDTEQRIQLWKMLQSLLETYSLLREQDQSFLVEAVERLIHPTLCEQCIEFLERRVVQQINGSPERAGEEVLHAFILVNTKLLAFYSSRNASSIKPSDLLALILMVQNLYPSNNELDDTALELSTQPVCSSSGSISIQRAGGKGSTSTNTTYSPSTTQEGPEGSSVPEVFYTPEPSPTGRESDAAEMEGESTPVFQFIDPDVQMAEDSLKTQEAQPPDPATPRRVFLEATFKEGYCPMMPHSMYCLPLWPGISMVLLTKAFTMLEKKLSEGQEGGSLPRTQPPLSELRNKLDKFIRALGSNEIQLQNTWTDFKNKAFSRAAQGTSREQYFVVQSHRSPQRLSVSLQEKALAMMQEKLMDWKDFLLVKSERNITMVSYPPTGSVFSLTPSCTYLEDFPGLVHFIYVDRTAGQMIAPSLNVTDLSTTELGKGPLAHFIKSKGYKLEGIELPVLSEDSAPIGMLAGDYYRKLLRYYSKDHHTEIVKCYELLTIHLGVIPTDYILQHCCELAKKLWEPTRIPLL</sequence>
<dbReference type="PANTHER" id="PTHR46145">
    <property type="entry name" value="HEPARANASE"/>
    <property type="match status" value="1"/>
</dbReference>
<dbReference type="GO" id="GO:0016020">
    <property type="term" value="C:membrane"/>
    <property type="evidence" value="ECO:0007669"/>
    <property type="project" value="InterPro"/>
</dbReference>
<feature type="domain" description="FUZ/MON1/HPS1 first Longin" evidence="4">
    <location>
        <begin position="704"/>
        <end position="858"/>
    </location>
</feature>
<accession>A0A444UN90</accession>
<feature type="signal peptide" evidence="3">
    <location>
        <begin position="1"/>
        <end position="30"/>
    </location>
</feature>
<dbReference type="InterPro" id="IPR043971">
    <property type="entry name" value="FUZ/MON1/HPS1_longin_2"/>
</dbReference>
<dbReference type="PANTHER" id="PTHR46145:SF1">
    <property type="entry name" value="INACTIVE HEPARANASE-2"/>
    <property type="match status" value="1"/>
</dbReference>
<keyword evidence="8" id="KW-1185">Reference proteome</keyword>
<keyword evidence="3" id="KW-0732">Signal</keyword>
<dbReference type="Pfam" id="PF19038">
    <property type="entry name" value="Fuz_longin_3"/>
    <property type="match status" value="1"/>
</dbReference>
<dbReference type="EMBL" id="SCEB01214198">
    <property type="protein sequence ID" value="RXM36656.1"/>
    <property type="molecule type" value="Genomic_DNA"/>
</dbReference>
<dbReference type="GO" id="GO:0016192">
    <property type="term" value="P:vesicle-mediated transport"/>
    <property type="evidence" value="ECO:0007669"/>
    <property type="project" value="InterPro"/>
</dbReference>
<dbReference type="Proteomes" id="UP000289886">
    <property type="component" value="Unassembled WGS sequence"/>
</dbReference>
<dbReference type="GO" id="GO:0016798">
    <property type="term" value="F:hydrolase activity, acting on glycosyl bonds"/>
    <property type="evidence" value="ECO:0007669"/>
    <property type="project" value="InterPro"/>
</dbReference>
<gene>
    <name evidence="7" type="ORF">EOD39_11596</name>
</gene>
<organism evidence="7 8">
    <name type="scientific">Acipenser ruthenus</name>
    <name type="common">Sterlet sturgeon</name>
    <dbReference type="NCBI Taxonomy" id="7906"/>
    <lineage>
        <taxon>Eukaryota</taxon>
        <taxon>Metazoa</taxon>
        <taxon>Chordata</taxon>
        <taxon>Craniata</taxon>
        <taxon>Vertebrata</taxon>
        <taxon>Euteleostomi</taxon>
        <taxon>Actinopterygii</taxon>
        <taxon>Chondrostei</taxon>
        <taxon>Acipenseriformes</taxon>
        <taxon>Acipenseridae</taxon>
        <taxon>Acipenser</taxon>
    </lineage>
</organism>
<dbReference type="GO" id="GO:0031012">
    <property type="term" value="C:extracellular matrix"/>
    <property type="evidence" value="ECO:0007669"/>
    <property type="project" value="TreeGrafter"/>
</dbReference>
<dbReference type="InterPro" id="IPR043972">
    <property type="entry name" value="FUZ/MON1/HPS1_longin_1"/>
</dbReference>
<protein>
    <submittedName>
        <fullName evidence="7">Inactive heparanase-2</fullName>
    </submittedName>
</protein>
<reference evidence="7 8" key="1">
    <citation type="submission" date="2019-01" db="EMBL/GenBank/DDBJ databases">
        <title>Draft Genome and Complete Hox-Cluster Characterization of the Sterlet Sturgeon (Acipenser ruthenus).</title>
        <authorList>
            <person name="Wei Q."/>
        </authorList>
    </citation>
    <scope>NUCLEOTIDE SEQUENCE [LARGE SCALE GENOMIC DNA]</scope>
    <source>
        <strain evidence="7">WHYD16114868_AA</strain>
        <tissue evidence="7">Blood</tissue>
    </source>
</reference>
<name>A0A444UN90_ACIRT</name>
<evidence type="ECO:0000313" key="7">
    <source>
        <dbReference type="EMBL" id="RXM36656.1"/>
    </source>
</evidence>
<feature type="chain" id="PRO_5018970533" evidence="3">
    <location>
        <begin position="31"/>
        <end position="1356"/>
    </location>
</feature>
<dbReference type="InterPro" id="IPR005199">
    <property type="entry name" value="Glyco_hydro_79"/>
</dbReference>
<feature type="region of interest" description="Disordered" evidence="2">
    <location>
        <begin position="966"/>
        <end position="1024"/>
    </location>
</feature>
<feature type="compositionally biased region" description="Low complexity" evidence="2">
    <location>
        <begin position="981"/>
        <end position="993"/>
    </location>
</feature>
<dbReference type="Gene3D" id="3.20.20.80">
    <property type="entry name" value="Glycosidases"/>
    <property type="match status" value="1"/>
</dbReference>
<evidence type="ECO:0000259" key="4">
    <source>
        <dbReference type="Pfam" id="PF19036"/>
    </source>
</evidence>